<gene>
    <name evidence="2" type="ORF">J2800_003865</name>
</gene>
<evidence type="ECO:0000313" key="2">
    <source>
        <dbReference type="EMBL" id="MDR6533104.1"/>
    </source>
</evidence>
<name>A0ABU1N3S6_9CAUL</name>
<accession>A0ABU1N3S6</accession>
<feature type="transmembrane region" description="Helical" evidence="1">
    <location>
        <begin position="65"/>
        <end position="90"/>
    </location>
</feature>
<reference evidence="2 3" key="1">
    <citation type="submission" date="2023-07" db="EMBL/GenBank/DDBJ databases">
        <title>Sorghum-associated microbial communities from plants grown in Nebraska, USA.</title>
        <authorList>
            <person name="Schachtman D."/>
        </authorList>
    </citation>
    <scope>NUCLEOTIDE SEQUENCE [LARGE SCALE GENOMIC DNA]</scope>
    <source>
        <strain evidence="2 3">DS2154</strain>
    </source>
</reference>
<feature type="transmembrane region" description="Helical" evidence="1">
    <location>
        <begin position="96"/>
        <end position="121"/>
    </location>
</feature>
<evidence type="ECO:0000313" key="3">
    <source>
        <dbReference type="Proteomes" id="UP001262754"/>
    </source>
</evidence>
<keyword evidence="1" id="KW-0812">Transmembrane</keyword>
<proteinExistence type="predicted"/>
<organism evidence="2 3">
    <name type="scientific">Caulobacter rhizosphaerae</name>
    <dbReference type="NCBI Taxonomy" id="2010972"/>
    <lineage>
        <taxon>Bacteria</taxon>
        <taxon>Pseudomonadati</taxon>
        <taxon>Pseudomonadota</taxon>
        <taxon>Alphaproteobacteria</taxon>
        <taxon>Caulobacterales</taxon>
        <taxon>Caulobacteraceae</taxon>
        <taxon>Caulobacter</taxon>
    </lineage>
</organism>
<keyword evidence="3" id="KW-1185">Reference proteome</keyword>
<dbReference type="Proteomes" id="UP001262754">
    <property type="component" value="Unassembled WGS sequence"/>
</dbReference>
<comment type="caution">
    <text evidence="2">The sequence shown here is derived from an EMBL/GenBank/DDBJ whole genome shotgun (WGS) entry which is preliminary data.</text>
</comment>
<dbReference type="RefSeq" id="WP_056758215.1">
    <property type="nucleotide sequence ID" value="NZ_BMLD01000009.1"/>
</dbReference>
<evidence type="ECO:0000256" key="1">
    <source>
        <dbReference type="SAM" id="Phobius"/>
    </source>
</evidence>
<feature type="transmembrane region" description="Helical" evidence="1">
    <location>
        <begin position="20"/>
        <end position="45"/>
    </location>
</feature>
<protein>
    <submittedName>
        <fullName evidence="2">Membrane protein</fullName>
    </submittedName>
</protein>
<sequence>MSDAAPTAPDRVEEDKVLPIVVYALYLLGFTNGLTFLAGLIVAYLNRETAGPINASHYTFAIRTFWLSIWWFLIGLALFLVGLALAVLLIGIPMLVIGGAIMGAIGVFFVVRCIMGLVYLLKGEAYPRPRTWLV</sequence>
<keyword evidence="1" id="KW-1133">Transmembrane helix</keyword>
<dbReference type="EMBL" id="JAVDRL010000011">
    <property type="protein sequence ID" value="MDR6533104.1"/>
    <property type="molecule type" value="Genomic_DNA"/>
</dbReference>
<keyword evidence="1" id="KW-0472">Membrane</keyword>